<evidence type="ECO:0008006" key="3">
    <source>
        <dbReference type="Google" id="ProtNLM"/>
    </source>
</evidence>
<sequence length="189" mass="21374">MTNQPISIVSSSAFQEYSCYGRPINSLISKDTLKLRIFGMYDDEKAQLKKDLNAAPGKISLILDCWTSKNFFSFHGIIASWISESWEYKETLIGMDILNGNHSGKTLAESLFKVIKEFGIADKILGVTTDNAANCDTMFKEFASECENIGVHFDTHLVTSYLIPNRMKQILIQQLQNLVKKKQVIHTLE</sequence>
<gene>
    <name evidence="1" type="ORF">AFUS01_LOCUS15681</name>
</gene>
<dbReference type="AlphaFoldDB" id="A0A8J2JWT1"/>
<organism evidence="1 2">
    <name type="scientific">Allacma fusca</name>
    <dbReference type="NCBI Taxonomy" id="39272"/>
    <lineage>
        <taxon>Eukaryota</taxon>
        <taxon>Metazoa</taxon>
        <taxon>Ecdysozoa</taxon>
        <taxon>Arthropoda</taxon>
        <taxon>Hexapoda</taxon>
        <taxon>Collembola</taxon>
        <taxon>Symphypleona</taxon>
        <taxon>Sminthuridae</taxon>
        <taxon>Allacma</taxon>
    </lineage>
</organism>
<keyword evidence="2" id="KW-1185">Reference proteome</keyword>
<reference evidence="1" key="1">
    <citation type="submission" date="2021-06" db="EMBL/GenBank/DDBJ databases">
        <authorList>
            <person name="Hodson N. C."/>
            <person name="Mongue J. A."/>
            <person name="Jaron S. K."/>
        </authorList>
    </citation>
    <scope>NUCLEOTIDE SEQUENCE</scope>
</reference>
<proteinExistence type="predicted"/>
<dbReference type="OrthoDB" id="1607513at2759"/>
<dbReference type="Proteomes" id="UP000708208">
    <property type="component" value="Unassembled WGS sequence"/>
</dbReference>
<comment type="caution">
    <text evidence="1">The sequence shown here is derived from an EMBL/GenBank/DDBJ whole genome shotgun (WGS) entry which is preliminary data.</text>
</comment>
<dbReference type="PANTHER" id="PTHR47501">
    <property type="entry name" value="TRANSPOSASE-RELATED"/>
    <property type="match status" value="1"/>
</dbReference>
<protein>
    <recommendedName>
        <fullName evidence="3">Transposase</fullName>
    </recommendedName>
</protein>
<evidence type="ECO:0000313" key="2">
    <source>
        <dbReference type="Proteomes" id="UP000708208"/>
    </source>
</evidence>
<dbReference type="PANTHER" id="PTHR47501:SF5">
    <property type="entry name" value="HAT C-TERMINAL DIMERISATION DOMAIN-CONTAINING PROTEIN"/>
    <property type="match status" value="1"/>
</dbReference>
<name>A0A8J2JWT1_9HEXA</name>
<dbReference type="EMBL" id="CAJVCH010140117">
    <property type="protein sequence ID" value="CAG7726794.1"/>
    <property type="molecule type" value="Genomic_DNA"/>
</dbReference>
<accession>A0A8J2JWT1</accession>
<evidence type="ECO:0000313" key="1">
    <source>
        <dbReference type="EMBL" id="CAG7726794.1"/>
    </source>
</evidence>